<dbReference type="OrthoDB" id="1830248at2759"/>
<evidence type="ECO:0000313" key="3">
    <source>
        <dbReference type="Proteomes" id="UP000594638"/>
    </source>
</evidence>
<organism evidence="2 3">
    <name type="scientific">Olea europaea subsp. europaea</name>
    <dbReference type="NCBI Taxonomy" id="158383"/>
    <lineage>
        <taxon>Eukaryota</taxon>
        <taxon>Viridiplantae</taxon>
        <taxon>Streptophyta</taxon>
        <taxon>Embryophyta</taxon>
        <taxon>Tracheophyta</taxon>
        <taxon>Spermatophyta</taxon>
        <taxon>Magnoliopsida</taxon>
        <taxon>eudicotyledons</taxon>
        <taxon>Gunneridae</taxon>
        <taxon>Pentapetalae</taxon>
        <taxon>asterids</taxon>
        <taxon>lamiids</taxon>
        <taxon>Lamiales</taxon>
        <taxon>Oleaceae</taxon>
        <taxon>Oleeae</taxon>
        <taxon>Olea</taxon>
    </lineage>
</organism>
<feature type="region of interest" description="Disordered" evidence="1">
    <location>
        <begin position="123"/>
        <end position="144"/>
    </location>
</feature>
<feature type="region of interest" description="Disordered" evidence="1">
    <location>
        <begin position="167"/>
        <end position="204"/>
    </location>
</feature>
<evidence type="ECO:0000313" key="2">
    <source>
        <dbReference type="EMBL" id="CAA2981953.1"/>
    </source>
</evidence>
<comment type="caution">
    <text evidence="2">The sequence shown here is derived from an EMBL/GenBank/DDBJ whole genome shotgun (WGS) entry which is preliminary data.</text>
</comment>
<sequence>MSVQRRERSQPWKDQASDCGVRGAGGDRKRGANGELLEGGIGGKNCFSGETGKKKIVQKDKGGATRGLPWGSPILALLSFKHAKLRSSDGIQCVGAGIVAPVINCDLCVFDVNTAQESMATAEGPGQRLWGPRSQRRSKARGKRRVLGGAGQGKKVLQRLEGRKKNCTKGEKGCNTRTFQGVTHPSTTPAQARSTSEFGWDPGR</sequence>
<feature type="region of interest" description="Disordered" evidence="1">
    <location>
        <begin position="1"/>
        <end position="36"/>
    </location>
</feature>
<evidence type="ECO:0000256" key="1">
    <source>
        <dbReference type="SAM" id="MobiDB-lite"/>
    </source>
</evidence>
<dbReference type="AlphaFoldDB" id="A0A8S0RRB8"/>
<proteinExistence type="predicted"/>
<feature type="compositionally biased region" description="Basic residues" evidence="1">
    <location>
        <begin position="134"/>
        <end position="144"/>
    </location>
</feature>
<feature type="compositionally biased region" description="Polar residues" evidence="1">
    <location>
        <begin position="175"/>
        <end position="197"/>
    </location>
</feature>
<gene>
    <name evidence="2" type="ORF">OLEA9_A069884</name>
</gene>
<protein>
    <submittedName>
        <fullName evidence="2">Uncharacterized protein</fullName>
    </submittedName>
</protein>
<keyword evidence="3" id="KW-1185">Reference proteome</keyword>
<name>A0A8S0RRB8_OLEEU</name>
<dbReference type="Proteomes" id="UP000594638">
    <property type="component" value="Unassembled WGS sequence"/>
</dbReference>
<dbReference type="Gramene" id="OE9A069884T1">
    <property type="protein sequence ID" value="OE9A069884C1"/>
    <property type="gene ID" value="OE9A069884"/>
</dbReference>
<feature type="compositionally biased region" description="Basic and acidic residues" evidence="1">
    <location>
        <begin position="1"/>
        <end position="11"/>
    </location>
</feature>
<reference evidence="2 3" key="1">
    <citation type="submission" date="2019-12" db="EMBL/GenBank/DDBJ databases">
        <authorList>
            <person name="Alioto T."/>
            <person name="Alioto T."/>
            <person name="Gomez Garrido J."/>
        </authorList>
    </citation>
    <scope>NUCLEOTIDE SEQUENCE [LARGE SCALE GENOMIC DNA]</scope>
</reference>
<dbReference type="EMBL" id="CACTIH010003684">
    <property type="protein sequence ID" value="CAA2981953.1"/>
    <property type="molecule type" value="Genomic_DNA"/>
</dbReference>
<accession>A0A8S0RRB8</accession>